<evidence type="ECO:0000256" key="6">
    <source>
        <dbReference type="ARBA" id="ARBA00023136"/>
    </source>
</evidence>
<dbReference type="EMBL" id="AP023343">
    <property type="protein sequence ID" value="BCI87273.1"/>
    <property type="molecule type" value="Genomic_DNA"/>
</dbReference>
<keyword evidence="4" id="KW-1133">Transmembrane helix</keyword>
<dbReference type="InterPro" id="IPR050866">
    <property type="entry name" value="CNG_cation_channel"/>
</dbReference>
<keyword evidence="2" id="KW-0813">Transport</keyword>
<evidence type="ECO:0000256" key="2">
    <source>
        <dbReference type="ARBA" id="ARBA00022448"/>
    </source>
</evidence>
<feature type="domain" description="Cyclic nucleotide-binding" evidence="9">
    <location>
        <begin position="17"/>
        <end position="137"/>
    </location>
</feature>
<sequence length="188" mass="19795">MTAAVGPAWASLKRSRFFAGLDDDALVAVAAKISRVRFADGEFLCREGDVADRMFIVSAGTVAVVTTGDHGVPVTLNTCGPGDVVDVISIFEEKVSSASVMARGAAEVWTLDAGDFRSLLESHPKLTTVLFAAMSRDLHRARSFAPSLGLHRADPRLKIAFSTASRTSRPASAITTGATTLCISSRPA</sequence>
<dbReference type="PROSITE" id="PS00888">
    <property type="entry name" value="CNMP_BINDING_1"/>
    <property type="match status" value="1"/>
</dbReference>
<evidence type="ECO:0000313" key="10">
    <source>
        <dbReference type="EMBL" id="BCI87273.1"/>
    </source>
</evidence>
<keyword evidence="5" id="KW-0406">Ion transport</keyword>
<organism evidence="10 11">
    <name type="scientific">Mycobacterium kansasii</name>
    <dbReference type="NCBI Taxonomy" id="1768"/>
    <lineage>
        <taxon>Bacteria</taxon>
        <taxon>Bacillati</taxon>
        <taxon>Actinomycetota</taxon>
        <taxon>Actinomycetes</taxon>
        <taxon>Mycobacteriales</taxon>
        <taxon>Mycobacteriaceae</taxon>
        <taxon>Mycobacterium</taxon>
    </lineage>
</organism>
<dbReference type="SMART" id="SM00100">
    <property type="entry name" value="cNMP"/>
    <property type="match status" value="1"/>
</dbReference>
<dbReference type="PANTHER" id="PTHR45638:SF11">
    <property type="entry name" value="CYCLIC NUCLEOTIDE-GATED CATION CHANNEL SUBUNIT A"/>
    <property type="match status" value="1"/>
</dbReference>
<comment type="subcellular location">
    <subcellularLocation>
        <location evidence="1">Membrane</location>
        <topology evidence="1">Multi-pass membrane protein</topology>
    </subcellularLocation>
</comment>
<name>A0A7G1IAD1_MYCKA</name>
<protein>
    <recommendedName>
        <fullName evidence="9">Cyclic nucleotide-binding domain-containing protein</fullName>
    </recommendedName>
</protein>
<dbReference type="GO" id="GO:0016020">
    <property type="term" value="C:membrane"/>
    <property type="evidence" value="ECO:0007669"/>
    <property type="project" value="UniProtKB-SubCell"/>
</dbReference>
<evidence type="ECO:0000256" key="1">
    <source>
        <dbReference type="ARBA" id="ARBA00004141"/>
    </source>
</evidence>
<dbReference type="GO" id="GO:0044877">
    <property type="term" value="F:protein-containing complex binding"/>
    <property type="evidence" value="ECO:0007669"/>
    <property type="project" value="TreeGrafter"/>
</dbReference>
<keyword evidence="3" id="KW-0812">Transmembrane</keyword>
<dbReference type="InterPro" id="IPR014710">
    <property type="entry name" value="RmlC-like_jellyroll"/>
</dbReference>
<keyword evidence="8" id="KW-0407">Ion channel</keyword>
<dbReference type="Proteomes" id="UP000516380">
    <property type="component" value="Chromosome"/>
</dbReference>
<dbReference type="CDD" id="cd00038">
    <property type="entry name" value="CAP_ED"/>
    <property type="match status" value="1"/>
</dbReference>
<evidence type="ECO:0000256" key="3">
    <source>
        <dbReference type="ARBA" id="ARBA00022692"/>
    </source>
</evidence>
<dbReference type="Gene3D" id="2.60.120.10">
    <property type="entry name" value="Jelly Rolls"/>
    <property type="match status" value="1"/>
</dbReference>
<keyword evidence="6" id="KW-0472">Membrane</keyword>
<gene>
    <name evidence="10" type="ORF">NIIDMKKI_24790</name>
</gene>
<accession>A0A7G1IAD1</accession>
<dbReference type="GO" id="GO:0005221">
    <property type="term" value="F:intracellularly cyclic nucleotide-activated monoatomic cation channel activity"/>
    <property type="evidence" value="ECO:0007669"/>
    <property type="project" value="InterPro"/>
</dbReference>
<dbReference type="SUPFAM" id="SSF51206">
    <property type="entry name" value="cAMP-binding domain-like"/>
    <property type="match status" value="1"/>
</dbReference>
<evidence type="ECO:0000259" key="9">
    <source>
        <dbReference type="PROSITE" id="PS50042"/>
    </source>
</evidence>
<dbReference type="Pfam" id="PF00027">
    <property type="entry name" value="cNMP_binding"/>
    <property type="match status" value="1"/>
</dbReference>
<dbReference type="AlphaFoldDB" id="A0A7G1IAD1"/>
<proteinExistence type="predicted"/>
<evidence type="ECO:0000256" key="5">
    <source>
        <dbReference type="ARBA" id="ARBA00023065"/>
    </source>
</evidence>
<dbReference type="InterPro" id="IPR018490">
    <property type="entry name" value="cNMP-bd_dom_sf"/>
</dbReference>
<evidence type="ECO:0000256" key="7">
    <source>
        <dbReference type="ARBA" id="ARBA00023286"/>
    </source>
</evidence>
<keyword evidence="7" id="KW-1071">Ligand-gated ion channel</keyword>
<dbReference type="InterPro" id="IPR000595">
    <property type="entry name" value="cNMP-bd_dom"/>
</dbReference>
<evidence type="ECO:0000256" key="4">
    <source>
        <dbReference type="ARBA" id="ARBA00022989"/>
    </source>
</evidence>
<evidence type="ECO:0000256" key="8">
    <source>
        <dbReference type="ARBA" id="ARBA00023303"/>
    </source>
</evidence>
<dbReference type="InterPro" id="IPR018488">
    <property type="entry name" value="cNMP-bd_CS"/>
</dbReference>
<dbReference type="PROSITE" id="PS50042">
    <property type="entry name" value="CNMP_BINDING_3"/>
    <property type="match status" value="1"/>
</dbReference>
<keyword evidence="11" id="KW-1185">Reference proteome</keyword>
<evidence type="ECO:0000313" key="11">
    <source>
        <dbReference type="Proteomes" id="UP000516380"/>
    </source>
</evidence>
<reference evidence="10 11" key="1">
    <citation type="submission" date="2020-07" db="EMBL/GenBank/DDBJ databases">
        <title>Mycobacterium kansasii (former subtype) with zoonotic potential isolated from diseased indoor pet cat, Japan.</title>
        <authorList>
            <person name="Fukano H."/>
            <person name="Terazono T."/>
            <person name="Hoshino Y."/>
        </authorList>
    </citation>
    <scope>NUCLEOTIDE SEQUENCE [LARGE SCALE GENOMIC DNA]</scope>
    <source>
        <strain evidence="10 11">Kuro-I</strain>
    </source>
</reference>
<dbReference type="PANTHER" id="PTHR45638">
    <property type="entry name" value="CYCLIC NUCLEOTIDE-GATED CATION CHANNEL SUBUNIT A"/>
    <property type="match status" value="1"/>
</dbReference>